<dbReference type="AlphaFoldDB" id="A0A1J7J8J0"/>
<dbReference type="InterPro" id="IPR019410">
    <property type="entry name" value="Methyltransf_16"/>
</dbReference>
<evidence type="ECO:0000313" key="2">
    <source>
        <dbReference type="Proteomes" id="UP000182658"/>
    </source>
</evidence>
<gene>
    <name evidence="1" type="ORF">CONLIGDRAFT_684642</name>
</gene>
<name>A0A1J7J8J0_9PEZI</name>
<dbReference type="Proteomes" id="UP000182658">
    <property type="component" value="Unassembled WGS sequence"/>
</dbReference>
<protein>
    <submittedName>
        <fullName evidence="1">Uncharacterized protein</fullName>
    </submittedName>
</protein>
<organism evidence="1 2">
    <name type="scientific">Coniochaeta ligniaria NRRL 30616</name>
    <dbReference type="NCBI Taxonomy" id="1408157"/>
    <lineage>
        <taxon>Eukaryota</taxon>
        <taxon>Fungi</taxon>
        <taxon>Dikarya</taxon>
        <taxon>Ascomycota</taxon>
        <taxon>Pezizomycotina</taxon>
        <taxon>Sordariomycetes</taxon>
        <taxon>Sordariomycetidae</taxon>
        <taxon>Coniochaetales</taxon>
        <taxon>Coniochaetaceae</taxon>
        <taxon>Coniochaeta</taxon>
    </lineage>
</organism>
<dbReference type="PANTHER" id="PTHR14614:SF156">
    <property type="entry name" value="PROTEIN-LYSINE N-METHYLTRANSFERASE EFM2"/>
    <property type="match status" value="1"/>
</dbReference>
<accession>A0A1J7J8J0</accession>
<dbReference type="Pfam" id="PF10294">
    <property type="entry name" value="Methyltransf_16"/>
    <property type="match status" value="1"/>
</dbReference>
<dbReference type="EMBL" id="KV875101">
    <property type="protein sequence ID" value="OIW26112.1"/>
    <property type="molecule type" value="Genomic_DNA"/>
</dbReference>
<dbReference type="OrthoDB" id="433955at2759"/>
<dbReference type="PANTHER" id="PTHR14614">
    <property type="entry name" value="HEPATOCELLULAR CARCINOMA-ASSOCIATED ANTIGEN"/>
    <property type="match status" value="1"/>
</dbReference>
<dbReference type="GO" id="GO:0005829">
    <property type="term" value="C:cytosol"/>
    <property type="evidence" value="ECO:0007669"/>
    <property type="project" value="TreeGrafter"/>
</dbReference>
<reference evidence="1 2" key="1">
    <citation type="submission" date="2016-10" db="EMBL/GenBank/DDBJ databases">
        <title>Draft genome sequence of Coniochaeta ligniaria NRRL30616, a lignocellulolytic fungus for bioabatement of inhibitors in plant biomass hydrolysates.</title>
        <authorList>
            <consortium name="DOE Joint Genome Institute"/>
            <person name="Jimenez D.J."/>
            <person name="Hector R.E."/>
            <person name="Riley R."/>
            <person name="Sun H."/>
            <person name="Grigoriev I.V."/>
            <person name="Van Elsas J.D."/>
            <person name="Nichols N.N."/>
        </authorList>
    </citation>
    <scope>NUCLEOTIDE SEQUENCE [LARGE SCALE GENOMIC DNA]</scope>
    <source>
        <strain evidence="1 2">NRRL 30616</strain>
    </source>
</reference>
<dbReference type="FunCoup" id="A0A1J7J8J0">
    <property type="interactions" value="117"/>
</dbReference>
<dbReference type="STRING" id="1408157.A0A1J7J8J0"/>
<keyword evidence="2" id="KW-1185">Reference proteome</keyword>
<dbReference type="Gene3D" id="3.40.50.150">
    <property type="entry name" value="Vaccinia Virus protein VP39"/>
    <property type="match status" value="1"/>
</dbReference>
<proteinExistence type="predicted"/>
<dbReference type="GO" id="GO:0008757">
    <property type="term" value="F:S-adenosylmethionine-dependent methyltransferase activity"/>
    <property type="evidence" value="ECO:0007669"/>
    <property type="project" value="UniProtKB-ARBA"/>
</dbReference>
<evidence type="ECO:0000313" key="1">
    <source>
        <dbReference type="EMBL" id="OIW26112.1"/>
    </source>
</evidence>
<dbReference type="InParanoid" id="A0A1J7J8J0"/>
<dbReference type="InterPro" id="IPR029063">
    <property type="entry name" value="SAM-dependent_MTases_sf"/>
</dbReference>
<dbReference type="SUPFAM" id="SSF53335">
    <property type="entry name" value="S-adenosyl-L-methionine-dependent methyltransferases"/>
    <property type="match status" value="1"/>
</dbReference>
<sequence>MSVLLEELPHLWQKPAFEELQDCLNRLEVKPPVWGSNVSRAHVLKQQNAALKDRREITQFLSSVTSSSLAWIDNDDQREELWTVASRRLAERCGRTAMGEITRSFHFVHEDGSTFDLTIREPPITGESLGLKTWGSSYVLAKLLPWFAKDSLSHVLGEMQGPEAQVLELGSGTGLLGLAAACFWRAPVILTDLPTITPNLAHNVDINRSIAEAFEGSVDTAPLTWGDHDQTDERFHTPHQYQLIIVADPLYDDDHPSLLAGTIHEQLSLSSNARVLVMVPLRDETTRKLKSTFQKQLLQQRQPLVCTGESMATGQDDWGEDDEGQEVNCWWAIFKRQDPATEDKAPA</sequence>